<dbReference type="STRING" id="52.CMC5_065630"/>
<dbReference type="InterPro" id="IPR027417">
    <property type="entry name" value="P-loop_NTPase"/>
</dbReference>
<evidence type="ECO:0000256" key="1">
    <source>
        <dbReference type="ARBA" id="ARBA00005417"/>
    </source>
</evidence>
<sequence length="263" mass="28451">MGTPLVVVQDLRKMFVHMGRELHVLRGIDLTIDQGEIVAMVGQSGAGKSTFLHCIGTLDLPTSGKISLGGEELTSLSSSKLAAIRNRMIGFVFQFHHLLPEFNALENVMMPGMIQGRSRKELEPLANSLLAEVGLAERASHRPGELSGGEQQRVALARALVLSPKLILADEPTGNLDTKTSEAMHQLFFDVNRKHGTTIVVVTHNMAFAESMPRVVRMRDGRIEADERRADQRPGASQASEPESPARAALSEDGEGTVSAVPS</sequence>
<dbReference type="InterPro" id="IPR003439">
    <property type="entry name" value="ABC_transporter-like_ATP-bd"/>
</dbReference>
<evidence type="ECO:0000313" key="11">
    <source>
        <dbReference type="Proteomes" id="UP000067626"/>
    </source>
</evidence>
<organism evidence="10 11">
    <name type="scientific">Chondromyces crocatus</name>
    <dbReference type="NCBI Taxonomy" id="52"/>
    <lineage>
        <taxon>Bacteria</taxon>
        <taxon>Pseudomonadati</taxon>
        <taxon>Myxococcota</taxon>
        <taxon>Polyangia</taxon>
        <taxon>Polyangiales</taxon>
        <taxon>Polyangiaceae</taxon>
        <taxon>Chondromyces</taxon>
    </lineage>
</organism>
<dbReference type="AlphaFoldDB" id="A0A0K1ENV9"/>
<evidence type="ECO:0000259" key="9">
    <source>
        <dbReference type="PROSITE" id="PS50893"/>
    </source>
</evidence>
<keyword evidence="5 10" id="KW-0067">ATP-binding</keyword>
<dbReference type="GO" id="GO:0022857">
    <property type="term" value="F:transmembrane transporter activity"/>
    <property type="evidence" value="ECO:0007669"/>
    <property type="project" value="TreeGrafter"/>
</dbReference>
<dbReference type="SUPFAM" id="SSF52540">
    <property type="entry name" value="P-loop containing nucleoside triphosphate hydrolases"/>
    <property type="match status" value="1"/>
</dbReference>
<dbReference type="PANTHER" id="PTHR24220:SF689">
    <property type="entry name" value="LIPOPROTEIN-RELEASING SYSTEM ATP-BINDING PROTEIN LOLD"/>
    <property type="match status" value="1"/>
</dbReference>
<keyword evidence="7" id="KW-0472">Membrane</keyword>
<dbReference type="Proteomes" id="UP000067626">
    <property type="component" value="Chromosome"/>
</dbReference>
<dbReference type="Pfam" id="PF00005">
    <property type="entry name" value="ABC_tran"/>
    <property type="match status" value="1"/>
</dbReference>
<feature type="region of interest" description="Disordered" evidence="8">
    <location>
        <begin position="222"/>
        <end position="263"/>
    </location>
</feature>
<dbReference type="RefSeq" id="WP_082362983.1">
    <property type="nucleotide sequence ID" value="NZ_CP012159.1"/>
</dbReference>
<protein>
    <submittedName>
        <fullName evidence="10">ABC transporter ATP-binding protein</fullName>
    </submittedName>
</protein>
<dbReference type="PROSITE" id="PS50893">
    <property type="entry name" value="ABC_TRANSPORTER_2"/>
    <property type="match status" value="1"/>
</dbReference>
<dbReference type="GO" id="GO:0089705">
    <property type="term" value="P:protein localization to outer membrane"/>
    <property type="evidence" value="ECO:0007669"/>
    <property type="project" value="TreeGrafter"/>
</dbReference>
<evidence type="ECO:0000313" key="10">
    <source>
        <dbReference type="EMBL" id="AKT42337.1"/>
    </source>
</evidence>
<keyword evidence="4" id="KW-0547">Nucleotide-binding</keyword>
<evidence type="ECO:0000256" key="2">
    <source>
        <dbReference type="ARBA" id="ARBA00022448"/>
    </source>
</evidence>
<dbReference type="InterPro" id="IPR017911">
    <property type="entry name" value="MacB-like_ATP-bd"/>
</dbReference>
<dbReference type="InterPro" id="IPR003593">
    <property type="entry name" value="AAA+_ATPase"/>
</dbReference>
<dbReference type="InterPro" id="IPR017871">
    <property type="entry name" value="ABC_transporter-like_CS"/>
</dbReference>
<evidence type="ECO:0000256" key="4">
    <source>
        <dbReference type="ARBA" id="ARBA00022741"/>
    </source>
</evidence>
<name>A0A0K1ENV9_CHOCO</name>
<dbReference type="GO" id="GO:0005524">
    <property type="term" value="F:ATP binding"/>
    <property type="evidence" value="ECO:0007669"/>
    <property type="project" value="UniProtKB-KW"/>
</dbReference>
<proteinExistence type="inferred from homology"/>
<dbReference type="EMBL" id="CP012159">
    <property type="protein sequence ID" value="AKT42337.1"/>
    <property type="molecule type" value="Genomic_DNA"/>
</dbReference>
<feature type="compositionally biased region" description="Basic and acidic residues" evidence="8">
    <location>
        <begin position="222"/>
        <end position="232"/>
    </location>
</feature>
<dbReference type="SMART" id="SM00382">
    <property type="entry name" value="AAA"/>
    <property type="match status" value="1"/>
</dbReference>
<dbReference type="PROSITE" id="PS00211">
    <property type="entry name" value="ABC_TRANSPORTER_1"/>
    <property type="match status" value="1"/>
</dbReference>
<dbReference type="PATRIC" id="fig|52.7.peg.7212"/>
<dbReference type="GO" id="GO:0044874">
    <property type="term" value="P:lipoprotein localization to outer membrane"/>
    <property type="evidence" value="ECO:0007669"/>
    <property type="project" value="TreeGrafter"/>
</dbReference>
<dbReference type="FunFam" id="3.40.50.300:FF:000230">
    <property type="entry name" value="Lipoprotein-releasing system ATP-binding protein LolD"/>
    <property type="match status" value="1"/>
</dbReference>
<evidence type="ECO:0000256" key="3">
    <source>
        <dbReference type="ARBA" id="ARBA00022475"/>
    </source>
</evidence>
<keyword evidence="3" id="KW-1003">Cell membrane</keyword>
<comment type="similarity">
    <text evidence="1">Belongs to the ABC transporter superfamily.</text>
</comment>
<dbReference type="KEGG" id="ccro:CMC5_065630"/>
<dbReference type="Gene3D" id="3.40.50.300">
    <property type="entry name" value="P-loop containing nucleotide triphosphate hydrolases"/>
    <property type="match status" value="1"/>
</dbReference>
<dbReference type="InterPro" id="IPR015854">
    <property type="entry name" value="ABC_transpr_LolD-like"/>
</dbReference>
<gene>
    <name evidence="10" type="ORF">CMC5_065630</name>
</gene>
<dbReference type="OrthoDB" id="9809450at2"/>
<dbReference type="GO" id="GO:0016887">
    <property type="term" value="F:ATP hydrolysis activity"/>
    <property type="evidence" value="ECO:0007669"/>
    <property type="project" value="InterPro"/>
</dbReference>
<keyword evidence="2" id="KW-0813">Transport</keyword>
<dbReference type="CDD" id="cd03255">
    <property type="entry name" value="ABC_MJ0796_LolCDE_FtsE"/>
    <property type="match status" value="1"/>
</dbReference>
<accession>A0A0K1ENV9</accession>
<reference evidence="10 11" key="1">
    <citation type="submission" date="2015-07" db="EMBL/GenBank/DDBJ databases">
        <title>Genome analysis of myxobacterium Chondromyces crocatus Cm c5 reveals a high potential for natural compound synthesis and the genetic basis for the loss of fruiting body formation.</title>
        <authorList>
            <person name="Zaburannyi N."/>
            <person name="Bunk B."/>
            <person name="Maier J."/>
            <person name="Overmann J."/>
            <person name="Mueller R."/>
        </authorList>
    </citation>
    <scope>NUCLEOTIDE SEQUENCE [LARGE SCALE GENOMIC DNA]</scope>
    <source>
        <strain evidence="10 11">Cm c5</strain>
    </source>
</reference>
<keyword evidence="11" id="KW-1185">Reference proteome</keyword>
<evidence type="ECO:0000256" key="8">
    <source>
        <dbReference type="SAM" id="MobiDB-lite"/>
    </source>
</evidence>
<evidence type="ECO:0000256" key="7">
    <source>
        <dbReference type="ARBA" id="ARBA00023136"/>
    </source>
</evidence>
<keyword evidence="6" id="KW-1278">Translocase</keyword>
<dbReference type="GO" id="GO:0005886">
    <property type="term" value="C:plasma membrane"/>
    <property type="evidence" value="ECO:0007669"/>
    <property type="project" value="TreeGrafter"/>
</dbReference>
<dbReference type="PANTHER" id="PTHR24220">
    <property type="entry name" value="IMPORT ATP-BINDING PROTEIN"/>
    <property type="match status" value="1"/>
</dbReference>
<feature type="domain" description="ABC transporter" evidence="9">
    <location>
        <begin position="6"/>
        <end position="245"/>
    </location>
</feature>
<evidence type="ECO:0000256" key="6">
    <source>
        <dbReference type="ARBA" id="ARBA00022967"/>
    </source>
</evidence>
<evidence type="ECO:0000256" key="5">
    <source>
        <dbReference type="ARBA" id="ARBA00022840"/>
    </source>
</evidence>